<dbReference type="SUPFAM" id="SSF48452">
    <property type="entry name" value="TPR-like"/>
    <property type="match status" value="1"/>
</dbReference>
<keyword evidence="2" id="KW-1185">Reference proteome</keyword>
<dbReference type="InterPro" id="IPR027417">
    <property type="entry name" value="P-loop_NTPase"/>
</dbReference>
<evidence type="ECO:0000313" key="2">
    <source>
        <dbReference type="Proteomes" id="UP000037178"/>
    </source>
</evidence>
<dbReference type="OrthoDB" id="9800698at2"/>
<dbReference type="RefSeq" id="WP_049643353.1">
    <property type="nucleotide sequence ID" value="NZ_LFTY01000002.1"/>
</dbReference>
<proteinExistence type="predicted"/>
<dbReference type="PATRIC" id="fig|1675527.3.peg.2743"/>
<evidence type="ECO:0000313" key="1">
    <source>
        <dbReference type="EMBL" id="KMW57651.1"/>
    </source>
</evidence>
<dbReference type="InterPro" id="IPR019734">
    <property type="entry name" value="TPR_rpt"/>
</dbReference>
<sequence length="294" mass="31671">MDEFGRNLESARKQAASGDLAGALTSIEAALRAARDAQVFRVRLLQALGRPREALDDILILDGPNSTARFLEMRANLEETLGLFAEAIATLGRAIFVAKQPGVYLGRRAVLHQTLGHFDEALQDIDRALTLRPLDGELYRMRSGLTHVGRGDEIFEKMENVRRLLKSGSLSMAHLDFARASALDDIGEFGAAGEALHAANRAMRLNQPYDIQTRLKLTQAVRTHFAEVTPSRIMAETGSEFAPIFVTGLARSGTTLVEQILAAHPDMSAGGESAAFGDAVAAVIGDPGAPRPTD</sequence>
<protein>
    <submittedName>
        <fullName evidence="1">TPR repeat domain protein</fullName>
    </submittedName>
</protein>
<dbReference type="Gene3D" id="3.40.50.300">
    <property type="entry name" value="P-loop containing nucleotide triphosphate hydrolases"/>
    <property type="match status" value="1"/>
</dbReference>
<dbReference type="Gene3D" id="1.25.40.10">
    <property type="entry name" value="Tetratricopeptide repeat domain"/>
    <property type="match status" value="1"/>
</dbReference>
<dbReference type="STRING" id="1675527.AIOL_002616"/>
<reference evidence="1 2" key="1">
    <citation type="submission" date="2015-06" db="EMBL/GenBank/DDBJ databases">
        <title>Draft genome sequence of an Alphaproteobacteria species associated to the Mediterranean sponge Oscarella lobularis.</title>
        <authorList>
            <person name="Jourda C."/>
            <person name="Santini S."/>
            <person name="Claverie J.-M."/>
        </authorList>
    </citation>
    <scope>NUCLEOTIDE SEQUENCE [LARGE SCALE GENOMIC DNA]</scope>
    <source>
        <strain evidence="1">IGS</strain>
    </source>
</reference>
<dbReference type="EMBL" id="LFTY01000002">
    <property type="protein sequence ID" value="KMW57651.1"/>
    <property type="molecule type" value="Genomic_DNA"/>
</dbReference>
<dbReference type="Pfam" id="PF13181">
    <property type="entry name" value="TPR_8"/>
    <property type="match status" value="1"/>
</dbReference>
<dbReference type="Pfam" id="PF13469">
    <property type="entry name" value="Sulfotransfer_3"/>
    <property type="match status" value="1"/>
</dbReference>
<name>A0A0J9E4H7_9RHOB</name>
<comment type="caution">
    <text evidence="1">The sequence shown here is derived from an EMBL/GenBank/DDBJ whole genome shotgun (WGS) entry which is preliminary data.</text>
</comment>
<dbReference type="InterPro" id="IPR011990">
    <property type="entry name" value="TPR-like_helical_dom_sf"/>
</dbReference>
<dbReference type="Proteomes" id="UP000037178">
    <property type="component" value="Unassembled WGS sequence"/>
</dbReference>
<dbReference type="AlphaFoldDB" id="A0A0J9E4H7"/>
<dbReference type="SUPFAM" id="SSF52540">
    <property type="entry name" value="P-loop containing nucleoside triphosphate hydrolases"/>
    <property type="match status" value="1"/>
</dbReference>
<dbReference type="SMART" id="SM00028">
    <property type="entry name" value="TPR"/>
    <property type="match status" value="2"/>
</dbReference>
<gene>
    <name evidence="1" type="ORF">AIOL_002616</name>
</gene>
<accession>A0A0J9E4H7</accession>
<organism evidence="1 2">
    <name type="scientific">Candidatus Rhodobacter oscarellae</name>
    <dbReference type="NCBI Taxonomy" id="1675527"/>
    <lineage>
        <taxon>Bacteria</taxon>
        <taxon>Pseudomonadati</taxon>
        <taxon>Pseudomonadota</taxon>
        <taxon>Alphaproteobacteria</taxon>
        <taxon>Rhodobacterales</taxon>
        <taxon>Rhodobacter group</taxon>
        <taxon>Rhodobacter</taxon>
    </lineage>
</organism>